<name>A0A5J4RID7_9ZZZZ</name>
<organism evidence="1">
    <name type="scientific">termite gut metagenome</name>
    <dbReference type="NCBI Taxonomy" id="433724"/>
    <lineage>
        <taxon>unclassified sequences</taxon>
        <taxon>metagenomes</taxon>
        <taxon>organismal metagenomes</taxon>
    </lineage>
</organism>
<evidence type="ECO:0000313" key="1">
    <source>
        <dbReference type="EMBL" id="KAA6333294.1"/>
    </source>
</evidence>
<accession>A0A5J4RID7</accession>
<gene>
    <name evidence="1" type="ORF">EZS27_018271</name>
</gene>
<proteinExistence type="predicted"/>
<reference evidence="1" key="1">
    <citation type="submission" date="2019-03" db="EMBL/GenBank/DDBJ databases">
        <title>Single cell metagenomics reveals metabolic interactions within the superorganism composed of flagellate Streblomastix strix and complex community of Bacteroidetes bacteria on its surface.</title>
        <authorList>
            <person name="Treitli S.C."/>
            <person name="Kolisko M."/>
            <person name="Husnik F."/>
            <person name="Keeling P."/>
            <person name="Hampl V."/>
        </authorList>
    </citation>
    <scope>NUCLEOTIDE SEQUENCE</scope>
    <source>
        <strain evidence="1">STM</strain>
    </source>
</reference>
<dbReference type="EMBL" id="SNRY01001130">
    <property type="protein sequence ID" value="KAA6333294.1"/>
    <property type="molecule type" value="Genomic_DNA"/>
</dbReference>
<dbReference type="AlphaFoldDB" id="A0A5J4RID7"/>
<comment type="caution">
    <text evidence="1">The sequence shown here is derived from an EMBL/GenBank/DDBJ whole genome shotgun (WGS) entry which is preliminary data.</text>
</comment>
<sequence>MKLHVGSSLKNEDGVIFLYVRIVGTLKRFIGTKMIKHLSTPTVKGKTIL</sequence>
<protein>
    <submittedName>
        <fullName evidence="1">Uncharacterized protein</fullName>
    </submittedName>
</protein>